<protein>
    <recommendedName>
        <fullName evidence="15">Riboflavin biosynthesis protein</fullName>
    </recommendedName>
    <domain>
        <recommendedName>
            <fullName evidence="15">Riboflavin kinase</fullName>
            <ecNumber evidence="15">2.7.1.26</ecNumber>
        </recommendedName>
        <alternativeName>
            <fullName evidence="15">Flavokinase</fullName>
        </alternativeName>
    </domain>
    <domain>
        <recommendedName>
            <fullName evidence="15">FMN adenylyltransferase</fullName>
            <ecNumber evidence="15">2.7.7.2</ecNumber>
        </recommendedName>
        <alternativeName>
            <fullName evidence="15">FAD pyrophosphorylase</fullName>
        </alternativeName>
        <alternativeName>
            <fullName evidence="15">FAD synthase</fullName>
        </alternativeName>
    </domain>
</protein>
<evidence type="ECO:0000256" key="4">
    <source>
        <dbReference type="ARBA" id="ARBA00022630"/>
    </source>
</evidence>
<dbReference type="PIRSF" id="PIRSF004491">
    <property type="entry name" value="FAD_Synth"/>
    <property type="match status" value="1"/>
</dbReference>
<dbReference type="GO" id="GO:0003919">
    <property type="term" value="F:FMN adenylyltransferase activity"/>
    <property type="evidence" value="ECO:0007669"/>
    <property type="project" value="UniProtKB-UniRule"/>
</dbReference>
<gene>
    <name evidence="17" type="ORF">EPA93_40880</name>
</gene>
<evidence type="ECO:0000256" key="5">
    <source>
        <dbReference type="ARBA" id="ARBA00022643"/>
    </source>
</evidence>
<evidence type="ECO:0000313" key="18">
    <source>
        <dbReference type="Proteomes" id="UP000290365"/>
    </source>
</evidence>
<dbReference type="FunFam" id="3.40.50.620:FF:000021">
    <property type="entry name" value="Riboflavin biosynthesis protein"/>
    <property type="match status" value="1"/>
</dbReference>
<evidence type="ECO:0000256" key="1">
    <source>
        <dbReference type="ARBA" id="ARBA00002121"/>
    </source>
</evidence>
<dbReference type="PANTHER" id="PTHR22749:SF6">
    <property type="entry name" value="RIBOFLAVIN KINASE"/>
    <property type="match status" value="1"/>
</dbReference>
<keyword evidence="5 15" id="KW-0288">FMN</keyword>
<comment type="function">
    <text evidence="1">Catalyzes the phosphorylation of riboflavin to FMN followed by the adenylation of FMN to FAD.</text>
</comment>
<dbReference type="Gene3D" id="3.40.50.620">
    <property type="entry name" value="HUPs"/>
    <property type="match status" value="1"/>
</dbReference>
<evidence type="ECO:0000256" key="3">
    <source>
        <dbReference type="ARBA" id="ARBA00005201"/>
    </source>
</evidence>
<dbReference type="InterPro" id="IPR002606">
    <property type="entry name" value="Riboflavin_kinase_bac"/>
</dbReference>
<dbReference type="Pfam" id="PF06574">
    <property type="entry name" value="FAD_syn"/>
    <property type="match status" value="1"/>
</dbReference>
<dbReference type="GO" id="GO:0006747">
    <property type="term" value="P:FAD biosynthetic process"/>
    <property type="evidence" value="ECO:0007669"/>
    <property type="project" value="UniProtKB-UniRule"/>
</dbReference>
<comment type="pathway">
    <text evidence="2 15">Cofactor biosynthesis; FAD biosynthesis; FAD from FMN: step 1/1.</text>
</comment>
<evidence type="ECO:0000256" key="10">
    <source>
        <dbReference type="ARBA" id="ARBA00022827"/>
    </source>
</evidence>
<dbReference type="InterPro" id="IPR015864">
    <property type="entry name" value="FAD_synthase"/>
</dbReference>
<evidence type="ECO:0000256" key="7">
    <source>
        <dbReference type="ARBA" id="ARBA00022695"/>
    </source>
</evidence>
<comment type="catalytic activity">
    <reaction evidence="14 15">
        <text>FMN + ATP + H(+) = FAD + diphosphate</text>
        <dbReference type="Rhea" id="RHEA:17237"/>
        <dbReference type="ChEBI" id="CHEBI:15378"/>
        <dbReference type="ChEBI" id="CHEBI:30616"/>
        <dbReference type="ChEBI" id="CHEBI:33019"/>
        <dbReference type="ChEBI" id="CHEBI:57692"/>
        <dbReference type="ChEBI" id="CHEBI:58210"/>
        <dbReference type="EC" id="2.7.7.2"/>
    </reaction>
</comment>
<dbReference type="InterPro" id="IPR014729">
    <property type="entry name" value="Rossmann-like_a/b/a_fold"/>
</dbReference>
<dbReference type="GO" id="GO:0009398">
    <property type="term" value="P:FMN biosynthetic process"/>
    <property type="evidence" value="ECO:0007669"/>
    <property type="project" value="UniProtKB-UniRule"/>
</dbReference>
<dbReference type="GO" id="GO:0005524">
    <property type="term" value="F:ATP binding"/>
    <property type="evidence" value="ECO:0007669"/>
    <property type="project" value="UniProtKB-UniRule"/>
</dbReference>
<accession>A0A4P6K1F4</accession>
<evidence type="ECO:0000256" key="2">
    <source>
        <dbReference type="ARBA" id="ARBA00004726"/>
    </source>
</evidence>
<dbReference type="Gene3D" id="2.40.30.30">
    <property type="entry name" value="Riboflavin kinase-like"/>
    <property type="match status" value="1"/>
</dbReference>
<dbReference type="NCBIfam" id="NF004160">
    <property type="entry name" value="PRK05627.1-3"/>
    <property type="match status" value="1"/>
</dbReference>
<keyword evidence="6 15" id="KW-0808">Transferase</keyword>
<comment type="pathway">
    <text evidence="3 15">Cofactor biosynthesis; FMN biosynthesis; FMN from riboflavin (ATP route): step 1/1.</text>
</comment>
<dbReference type="Proteomes" id="UP000290365">
    <property type="component" value="Chromosome"/>
</dbReference>
<evidence type="ECO:0000256" key="12">
    <source>
        <dbReference type="ARBA" id="ARBA00023268"/>
    </source>
</evidence>
<dbReference type="NCBIfam" id="TIGR00083">
    <property type="entry name" value="ribF"/>
    <property type="match status" value="1"/>
</dbReference>
<dbReference type="KEGG" id="kbs:EPA93_40880"/>
<evidence type="ECO:0000256" key="6">
    <source>
        <dbReference type="ARBA" id="ARBA00022679"/>
    </source>
</evidence>
<dbReference type="GO" id="GO:0008531">
    <property type="term" value="F:riboflavin kinase activity"/>
    <property type="evidence" value="ECO:0007669"/>
    <property type="project" value="UniProtKB-UniRule"/>
</dbReference>
<evidence type="ECO:0000313" key="17">
    <source>
        <dbReference type="EMBL" id="QBD81997.1"/>
    </source>
</evidence>
<name>A0A4P6K1F4_KTERU</name>
<keyword evidence="10 15" id="KW-0274">FAD</keyword>
<proteinExistence type="inferred from homology"/>
<keyword evidence="7 15" id="KW-0548">Nucleotidyltransferase</keyword>
<organism evidence="17 18">
    <name type="scientific">Ktedonosporobacter rubrisoli</name>
    <dbReference type="NCBI Taxonomy" id="2509675"/>
    <lineage>
        <taxon>Bacteria</taxon>
        <taxon>Bacillati</taxon>
        <taxon>Chloroflexota</taxon>
        <taxon>Ktedonobacteria</taxon>
        <taxon>Ktedonobacterales</taxon>
        <taxon>Ktedonosporobacteraceae</taxon>
        <taxon>Ktedonosporobacter</taxon>
    </lineage>
</organism>
<comment type="catalytic activity">
    <reaction evidence="13 15">
        <text>riboflavin + ATP = FMN + ADP + H(+)</text>
        <dbReference type="Rhea" id="RHEA:14357"/>
        <dbReference type="ChEBI" id="CHEBI:15378"/>
        <dbReference type="ChEBI" id="CHEBI:30616"/>
        <dbReference type="ChEBI" id="CHEBI:57986"/>
        <dbReference type="ChEBI" id="CHEBI:58210"/>
        <dbReference type="ChEBI" id="CHEBI:456216"/>
        <dbReference type="EC" id="2.7.1.26"/>
    </reaction>
</comment>
<evidence type="ECO:0000256" key="14">
    <source>
        <dbReference type="ARBA" id="ARBA00049494"/>
    </source>
</evidence>
<dbReference type="InterPro" id="IPR015865">
    <property type="entry name" value="Riboflavin_kinase_bac/euk"/>
</dbReference>
<evidence type="ECO:0000256" key="11">
    <source>
        <dbReference type="ARBA" id="ARBA00022840"/>
    </source>
</evidence>
<dbReference type="PANTHER" id="PTHR22749">
    <property type="entry name" value="RIBOFLAVIN KINASE/FMN ADENYLYLTRANSFERASE"/>
    <property type="match status" value="1"/>
</dbReference>
<evidence type="ECO:0000259" key="16">
    <source>
        <dbReference type="SMART" id="SM00904"/>
    </source>
</evidence>
<keyword evidence="12" id="KW-0511">Multifunctional enzyme</keyword>
<evidence type="ECO:0000256" key="15">
    <source>
        <dbReference type="PIRNR" id="PIRNR004491"/>
    </source>
</evidence>
<dbReference type="UniPathway" id="UPA00276">
    <property type="reaction ID" value="UER00406"/>
</dbReference>
<dbReference type="AlphaFoldDB" id="A0A4P6K1F4"/>
<keyword evidence="9 15" id="KW-0418">Kinase</keyword>
<dbReference type="CDD" id="cd02064">
    <property type="entry name" value="FAD_synthetase_N"/>
    <property type="match status" value="1"/>
</dbReference>
<reference evidence="17 18" key="1">
    <citation type="submission" date="2019-01" db="EMBL/GenBank/DDBJ databases">
        <title>Ktedonosporobacter rubrisoli SCAWS-G2.</title>
        <authorList>
            <person name="Huang Y."/>
            <person name="Yan B."/>
        </authorList>
    </citation>
    <scope>NUCLEOTIDE SEQUENCE [LARGE SCALE GENOMIC DNA]</scope>
    <source>
        <strain evidence="17 18">SCAWS-G2</strain>
    </source>
</reference>
<dbReference type="SMART" id="SM00904">
    <property type="entry name" value="Flavokinase"/>
    <property type="match status" value="1"/>
</dbReference>
<dbReference type="EMBL" id="CP035758">
    <property type="protein sequence ID" value="QBD81997.1"/>
    <property type="molecule type" value="Genomic_DNA"/>
</dbReference>
<dbReference type="GO" id="GO:0009231">
    <property type="term" value="P:riboflavin biosynthetic process"/>
    <property type="evidence" value="ECO:0007669"/>
    <property type="project" value="InterPro"/>
</dbReference>
<keyword evidence="11 15" id="KW-0067">ATP-binding</keyword>
<feature type="domain" description="Riboflavin kinase" evidence="16">
    <location>
        <begin position="179"/>
        <end position="315"/>
    </location>
</feature>
<evidence type="ECO:0000256" key="13">
    <source>
        <dbReference type="ARBA" id="ARBA00047880"/>
    </source>
</evidence>
<keyword evidence="18" id="KW-1185">Reference proteome</keyword>
<dbReference type="SUPFAM" id="SSF82114">
    <property type="entry name" value="Riboflavin kinase-like"/>
    <property type="match status" value="1"/>
</dbReference>
<dbReference type="FunFam" id="2.40.30.30:FF:000003">
    <property type="entry name" value="Riboflavin biosynthesis protein"/>
    <property type="match status" value="1"/>
</dbReference>
<sequence length="318" mass="35587">MQYQTTLSPDEPIVITIGNFDGIHKGHQRLMHELHVMAEALHCLPVVVTFQPHTLMVVRPEIYVQYLTTLEEKLALASKYGQIARSIVISFTPQVSAMSAQEFMDTLCKDFQIRGLVVGANFSLGRNRMGDTTFLEQYGQEHNIQVRIISLEESEQVRISSTRIRALVTDGHIEDANELLGHPVVINGIVRHGDERGRLLGFPTANLHPDPHKLLPANGVYAVRVRIKDQEEVGSDSNNAPTVYNGVANIGVRPTFNGKERLVEVHLLDVNLDLYEKRLSVDFIARLRNEQRFSGIDALKTQIASDVERARQILAIGG</sequence>
<dbReference type="EC" id="2.7.1.26" evidence="15"/>
<dbReference type="SUPFAM" id="SSF52374">
    <property type="entry name" value="Nucleotidylyl transferase"/>
    <property type="match status" value="1"/>
</dbReference>
<dbReference type="RefSeq" id="WP_129893057.1">
    <property type="nucleotide sequence ID" value="NZ_CP035758.1"/>
</dbReference>
<dbReference type="InterPro" id="IPR023465">
    <property type="entry name" value="Riboflavin_kinase_dom_sf"/>
</dbReference>
<keyword evidence="4 15" id="KW-0285">Flavoprotein</keyword>
<keyword evidence="8 15" id="KW-0547">Nucleotide-binding</keyword>
<evidence type="ECO:0000256" key="9">
    <source>
        <dbReference type="ARBA" id="ARBA00022777"/>
    </source>
</evidence>
<dbReference type="UniPathway" id="UPA00277">
    <property type="reaction ID" value="UER00407"/>
</dbReference>
<dbReference type="OrthoDB" id="9803667at2"/>
<comment type="similarity">
    <text evidence="15">Belongs to the ribF family.</text>
</comment>
<dbReference type="InterPro" id="IPR023468">
    <property type="entry name" value="Riboflavin_kinase"/>
</dbReference>
<evidence type="ECO:0000256" key="8">
    <source>
        <dbReference type="ARBA" id="ARBA00022741"/>
    </source>
</evidence>
<dbReference type="Pfam" id="PF01687">
    <property type="entry name" value="Flavokinase"/>
    <property type="match status" value="1"/>
</dbReference>
<dbReference type="EC" id="2.7.7.2" evidence="15"/>